<dbReference type="KEGG" id="mfv:Mfer_0187"/>
<dbReference type="SUPFAM" id="SSF52374">
    <property type="entry name" value="Nucleotidylyl transferase"/>
    <property type="match status" value="1"/>
</dbReference>
<dbReference type="GO" id="GO:0005524">
    <property type="term" value="F:ATP binding"/>
    <property type="evidence" value="ECO:0007669"/>
    <property type="project" value="UniProtKB-UniRule"/>
</dbReference>
<dbReference type="InterPro" id="IPR045462">
    <property type="entry name" value="aa-tRNA-synth_I_cd-bd"/>
</dbReference>
<dbReference type="Pfam" id="PF19269">
    <property type="entry name" value="Anticodon_2"/>
    <property type="match status" value="1"/>
</dbReference>
<dbReference type="SUPFAM" id="SSF48163">
    <property type="entry name" value="An anticodon-binding domain of class I aminoacyl-tRNA synthetases"/>
    <property type="match status" value="1"/>
</dbReference>
<keyword evidence="11" id="KW-0175">Coiled coil</keyword>
<dbReference type="EC" id="6.1.1.6" evidence="10"/>
<evidence type="ECO:0000256" key="7">
    <source>
        <dbReference type="ARBA" id="ARBA00022917"/>
    </source>
</evidence>
<evidence type="ECO:0000256" key="1">
    <source>
        <dbReference type="ARBA" id="ARBA00004496"/>
    </source>
</evidence>
<keyword evidence="8 10" id="KW-0030">Aminoacyl-tRNA synthetase</keyword>
<organism evidence="13 14">
    <name type="scientific">Methanothermus fervidus (strain ATCC 43054 / DSM 2088 / JCM 10308 / V24 S)</name>
    <dbReference type="NCBI Taxonomy" id="523846"/>
    <lineage>
        <taxon>Archaea</taxon>
        <taxon>Methanobacteriati</taxon>
        <taxon>Methanobacteriota</taxon>
        <taxon>Methanomada group</taxon>
        <taxon>Methanobacteria</taxon>
        <taxon>Methanobacteriales</taxon>
        <taxon>Methanothermaceae</taxon>
        <taxon>Methanothermus</taxon>
    </lineage>
</organism>
<keyword evidence="7 10" id="KW-0648">Protein biosynthesis</keyword>
<dbReference type="OrthoDB" id="6838at2157"/>
<evidence type="ECO:0000313" key="13">
    <source>
        <dbReference type="EMBL" id="ADP76990.1"/>
    </source>
</evidence>
<dbReference type="GO" id="GO:0000049">
    <property type="term" value="F:tRNA binding"/>
    <property type="evidence" value="ECO:0007669"/>
    <property type="project" value="InterPro"/>
</dbReference>
<dbReference type="Gene3D" id="1.10.10.350">
    <property type="match status" value="1"/>
</dbReference>
<dbReference type="InterPro" id="IPR008925">
    <property type="entry name" value="aa_tRNA-synth_I_cd-bd_sf"/>
</dbReference>
<dbReference type="HAMAP" id="MF_00177">
    <property type="entry name" value="Lys_tRNA_synth_class1"/>
    <property type="match status" value="1"/>
</dbReference>
<keyword evidence="5 10" id="KW-0547">Nucleotide-binding</keyword>
<name>E3GXF8_METFV</name>
<keyword evidence="6 10" id="KW-0067">ATP-binding</keyword>
<dbReference type="InterPro" id="IPR002904">
    <property type="entry name" value="Lys-tRNA-ligase"/>
</dbReference>
<evidence type="ECO:0000256" key="9">
    <source>
        <dbReference type="ARBA" id="ARBA00048573"/>
    </source>
</evidence>
<comment type="subcellular location">
    <subcellularLocation>
        <location evidence="1 10">Cytoplasm</location>
    </subcellularLocation>
</comment>
<protein>
    <recommendedName>
        <fullName evidence="10">Lysine--tRNA ligase</fullName>
        <ecNumber evidence="10">6.1.1.6</ecNumber>
    </recommendedName>
    <alternativeName>
        <fullName evidence="10">Lysyl-tRNA synthetase</fullName>
        <shortName evidence="10">LysRS</shortName>
    </alternativeName>
</protein>
<dbReference type="EMBL" id="CP002278">
    <property type="protein sequence ID" value="ADP76990.1"/>
    <property type="molecule type" value="Genomic_DNA"/>
</dbReference>
<keyword evidence="3 10" id="KW-0963">Cytoplasm</keyword>
<dbReference type="GO" id="GO:0004824">
    <property type="term" value="F:lysine-tRNA ligase activity"/>
    <property type="evidence" value="ECO:0007669"/>
    <property type="project" value="UniProtKB-UniRule"/>
</dbReference>
<feature type="binding site" evidence="10">
    <location>
        <position position="275"/>
    </location>
    <ligand>
        <name>ATP</name>
        <dbReference type="ChEBI" id="CHEBI:30616"/>
    </ligand>
</feature>
<evidence type="ECO:0000259" key="12">
    <source>
        <dbReference type="Pfam" id="PF19269"/>
    </source>
</evidence>
<comment type="similarity">
    <text evidence="2 10">Belongs to the class-I aminoacyl-tRNA synthetase family.</text>
</comment>
<feature type="domain" description="Aminoacyl-tRNA synthetase class I anticodon-binding" evidence="12">
    <location>
        <begin position="441"/>
        <end position="521"/>
    </location>
</feature>
<accession>E3GXF8</accession>
<dbReference type="Proteomes" id="UP000002315">
    <property type="component" value="Chromosome"/>
</dbReference>
<evidence type="ECO:0000256" key="4">
    <source>
        <dbReference type="ARBA" id="ARBA00022598"/>
    </source>
</evidence>
<keyword evidence="14" id="KW-1185">Reference proteome</keyword>
<comment type="catalytic activity">
    <reaction evidence="9 10">
        <text>tRNA(Lys) + L-lysine + ATP = L-lysyl-tRNA(Lys) + AMP + diphosphate</text>
        <dbReference type="Rhea" id="RHEA:20792"/>
        <dbReference type="Rhea" id="RHEA-COMP:9696"/>
        <dbReference type="Rhea" id="RHEA-COMP:9697"/>
        <dbReference type="ChEBI" id="CHEBI:30616"/>
        <dbReference type="ChEBI" id="CHEBI:32551"/>
        <dbReference type="ChEBI" id="CHEBI:33019"/>
        <dbReference type="ChEBI" id="CHEBI:78442"/>
        <dbReference type="ChEBI" id="CHEBI:78529"/>
        <dbReference type="ChEBI" id="CHEBI:456215"/>
        <dbReference type="EC" id="6.1.1.6"/>
    </reaction>
</comment>
<keyword evidence="4 10" id="KW-0436">Ligase</keyword>
<dbReference type="PANTHER" id="PTHR37940">
    <property type="entry name" value="LYSINE--TRNA LIGASE"/>
    <property type="match status" value="1"/>
</dbReference>
<dbReference type="STRING" id="523846.Mfer_0187"/>
<gene>
    <name evidence="10" type="primary">lysS</name>
    <name evidence="13" type="ordered locus">Mfer_0187</name>
</gene>
<dbReference type="AlphaFoldDB" id="E3GXF8"/>
<feature type="coiled-coil region" evidence="11">
    <location>
        <begin position="442"/>
        <end position="472"/>
    </location>
</feature>
<sequence length="524" mass="61412">MQHWIERIASDLKKKNVKKHVIASGTSISGAIHIGNSCDVFIAHAITKNLKKEGIDAELVWVADDYDPLRKVPYPLPKEYKKYLGVPYSEIPCPDGCCESFAEHFKKPFLDAMKKFNIDMKIFSGAEMYKTGIYEDYIRESLNKASEIRKIFNKYRETPLSEDWLPYNPICDKCGRIGTTESYKFKDDIVYYRCKCGYEGESDIKEGKGKLTWRVEWAARWKILNVTCEPFGKDHAASGGSYDVSSEISKEIFDYPPPYPVPYEWISFKGRAMSKSKGIFFTPKQWLEIAPPETLNYFIFRSKPMKHRDFDPGFPFLNLMEQFERVERIYYGEEEAASEQEEEKLKKIYEVSVDKIEDEIPFRPPYKFMVVACQIASDMEKLYNILKRNSQLPKRLENKEFDELNEKDKKYLEERVRHVRNWLDKYAPESVKFEVQKELPKVKLSEKQIKFLNELAKVIESEELNAVELHNRIYDIMREHGLNAKEAFQAIYKVLIGKKRGPRAASFILSLDKNFVVKRFRLEA</sequence>
<evidence type="ECO:0000256" key="11">
    <source>
        <dbReference type="SAM" id="Coils"/>
    </source>
</evidence>
<dbReference type="PANTHER" id="PTHR37940:SF1">
    <property type="entry name" value="LYSINE--TRNA LIGASE"/>
    <property type="match status" value="1"/>
</dbReference>
<dbReference type="Pfam" id="PF01921">
    <property type="entry name" value="tRNA-synt_1f"/>
    <property type="match status" value="1"/>
</dbReference>
<reference evidence="13 14" key="1">
    <citation type="journal article" date="2010" name="Stand. Genomic Sci.">
        <title>Complete genome sequence of Methanothermus fervidus type strain (V24S).</title>
        <authorList>
            <person name="Anderson I."/>
            <person name="Djao O.D."/>
            <person name="Misra M."/>
            <person name="Chertkov O."/>
            <person name="Nolan M."/>
            <person name="Lucas S."/>
            <person name="Lapidus A."/>
            <person name="Del Rio T.G."/>
            <person name="Tice H."/>
            <person name="Cheng J.F."/>
            <person name="Tapia R."/>
            <person name="Han C."/>
            <person name="Goodwin L."/>
            <person name="Pitluck S."/>
            <person name="Liolios K."/>
            <person name="Ivanova N."/>
            <person name="Mavromatis K."/>
            <person name="Mikhailova N."/>
            <person name="Pati A."/>
            <person name="Brambilla E."/>
            <person name="Chen A."/>
            <person name="Palaniappan K."/>
            <person name="Land M."/>
            <person name="Hauser L."/>
            <person name="Chang Y.J."/>
            <person name="Jeffries C.D."/>
            <person name="Sikorski J."/>
            <person name="Spring S."/>
            <person name="Rohde M."/>
            <person name="Eichinger K."/>
            <person name="Huber H."/>
            <person name="Wirth R."/>
            <person name="Goker M."/>
            <person name="Detter J.C."/>
            <person name="Woyke T."/>
            <person name="Bristow J."/>
            <person name="Eisen J.A."/>
            <person name="Markowitz V."/>
            <person name="Hugenholtz P."/>
            <person name="Klenk H.P."/>
            <person name="Kyrpides N.C."/>
        </authorList>
    </citation>
    <scope>NUCLEOTIDE SEQUENCE [LARGE SCALE GENOMIC DNA]</scope>
    <source>
        <strain evidence="14">ATCC 43054 / DSM 2088 / JCM 10308 / V24 S</strain>
    </source>
</reference>
<dbReference type="GO" id="GO:0006430">
    <property type="term" value="P:lysyl-tRNA aminoacylation"/>
    <property type="evidence" value="ECO:0007669"/>
    <property type="project" value="UniProtKB-UniRule"/>
</dbReference>
<evidence type="ECO:0000256" key="2">
    <source>
        <dbReference type="ARBA" id="ARBA00005594"/>
    </source>
</evidence>
<evidence type="ECO:0000256" key="10">
    <source>
        <dbReference type="HAMAP-Rule" id="MF_00177"/>
    </source>
</evidence>
<dbReference type="NCBIfam" id="TIGR00467">
    <property type="entry name" value="lysS_arch"/>
    <property type="match status" value="1"/>
</dbReference>
<evidence type="ECO:0000256" key="6">
    <source>
        <dbReference type="ARBA" id="ARBA00022840"/>
    </source>
</evidence>
<evidence type="ECO:0000256" key="8">
    <source>
        <dbReference type="ARBA" id="ARBA00023146"/>
    </source>
</evidence>
<dbReference type="HOGENOM" id="CLU_025562_1_0_2"/>
<dbReference type="GO" id="GO:0005737">
    <property type="term" value="C:cytoplasm"/>
    <property type="evidence" value="ECO:0007669"/>
    <property type="project" value="UniProtKB-SubCell"/>
</dbReference>
<dbReference type="InterPro" id="IPR020751">
    <property type="entry name" value="aa-tRNA-synth_I_codon-bd_sub2"/>
</dbReference>
<feature type="short sequence motif" description="'HIGH' region" evidence="10">
    <location>
        <begin position="28"/>
        <end position="36"/>
    </location>
</feature>
<dbReference type="Gene3D" id="3.40.50.620">
    <property type="entry name" value="HUPs"/>
    <property type="match status" value="2"/>
</dbReference>
<dbReference type="Gene3D" id="1.10.10.770">
    <property type="match status" value="1"/>
</dbReference>
<evidence type="ECO:0000313" key="14">
    <source>
        <dbReference type="Proteomes" id="UP000002315"/>
    </source>
</evidence>
<dbReference type="InterPro" id="IPR014729">
    <property type="entry name" value="Rossmann-like_a/b/a_fold"/>
</dbReference>
<proteinExistence type="inferred from homology"/>
<evidence type="ECO:0000256" key="3">
    <source>
        <dbReference type="ARBA" id="ARBA00022490"/>
    </source>
</evidence>
<feature type="short sequence motif" description="'KMSKS' region" evidence="10">
    <location>
        <begin position="272"/>
        <end position="276"/>
    </location>
</feature>
<evidence type="ECO:0000256" key="5">
    <source>
        <dbReference type="ARBA" id="ARBA00022741"/>
    </source>
</evidence>